<dbReference type="AlphaFoldDB" id="A0AAN8RA36"/>
<name>A0AAN8RA36_9PEZI</name>
<dbReference type="EMBL" id="JAVHNR010000008">
    <property type="protein sequence ID" value="KAK6335038.1"/>
    <property type="molecule type" value="Genomic_DNA"/>
</dbReference>
<gene>
    <name evidence="2" type="ORF">TWF718_010480</name>
</gene>
<proteinExistence type="predicted"/>
<keyword evidence="3" id="KW-1185">Reference proteome</keyword>
<evidence type="ECO:0000313" key="3">
    <source>
        <dbReference type="Proteomes" id="UP001313282"/>
    </source>
</evidence>
<sequence length="556" mass="64464">MASARITSGLDISDAGTTSIPASDYRPTLETIPIELLTEILGYLKHNKNHLCATSLVSKKLHVASTPLLYETVILKFSELTRESSPQYDSLTCQQHRAVHHVRVFGLKGYYRESRSNMHEADLQKRDYNFRIVSWLMLGVLRQFKFNQLREFVWHTDVHLMDLIARDLKAFQKSLKGLWIARPGPQPDGALHNCLFEMLEQDAFELNSFQLVGFDRPGEFPRGLRFFVSLKDQLTTFIFHPTDRSFTRSLKARAHLWEYQYPGKTMKFSNVKFLSLNIIDDDFFSKVQSISKFFDINKLRTLHLGQVRKITRTLGILRKAKIQLKEFHLTGIVDPDVLDDFLASFSGLQELRLDVECDGDRFKEIVELKTHSATLLRLFTRIQDKRFYSPGGQWFIRLLQENYVFPQLMEIGLSGSFDYLDEIRAGGKGMPKLQLLWIMAHPRNWMDGGLEFSELHAFLRPLFRKTSDIGPRWPFVAIGTGTGSLRDWPKIFELCESVTISGEIATTLSYVTHRDLFDHNPDLTLLQSASHRLPWQEEREFTKSQPKSDFDSKYYF</sequence>
<evidence type="ECO:0000256" key="1">
    <source>
        <dbReference type="SAM" id="MobiDB-lite"/>
    </source>
</evidence>
<accession>A0AAN8RA36</accession>
<comment type="caution">
    <text evidence="2">The sequence shown here is derived from an EMBL/GenBank/DDBJ whole genome shotgun (WGS) entry which is preliminary data.</text>
</comment>
<reference evidence="2 3" key="1">
    <citation type="submission" date="2019-10" db="EMBL/GenBank/DDBJ databases">
        <authorList>
            <person name="Palmer J.M."/>
        </authorList>
    </citation>
    <scope>NUCLEOTIDE SEQUENCE [LARGE SCALE GENOMIC DNA]</scope>
    <source>
        <strain evidence="2 3">TWF718</strain>
    </source>
</reference>
<organism evidence="2 3">
    <name type="scientific">Orbilia javanica</name>
    <dbReference type="NCBI Taxonomy" id="47235"/>
    <lineage>
        <taxon>Eukaryota</taxon>
        <taxon>Fungi</taxon>
        <taxon>Dikarya</taxon>
        <taxon>Ascomycota</taxon>
        <taxon>Pezizomycotina</taxon>
        <taxon>Orbiliomycetes</taxon>
        <taxon>Orbiliales</taxon>
        <taxon>Orbiliaceae</taxon>
        <taxon>Orbilia</taxon>
    </lineage>
</organism>
<evidence type="ECO:0008006" key="4">
    <source>
        <dbReference type="Google" id="ProtNLM"/>
    </source>
</evidence>
<protein>
    <recommendedName>
        <fullName evidence="4">F-box domain-containing protein</fullName>
    </recommendedName>
</protein>
<feature type="region of interest" description="Disordered" evidence="1">
    <location>
        <begin position="537"/>
        <end position="556"/>
    </location>
</feature>
<dbReference type="Proteomes" id="UP001313282">
    <property type="component" value="Unassembled WGS sequence"/>
</dbReference>
<evidence type="ECO:0000313" key="2">
    <source>
        <dbReference type="EMBL" id="KAK6335038.1"/>
    </source>
</evidence>